<accession>A0A9D1KRH1</accession>
<gene>
    <name evidence="17" type="primary">queH</name>
    <name evidence="18" type="ORF">IAC43_07765</name>
</gene>
<evidence type="ECO:0000256" key="7">
    <source>
        <dbReference type="ARBA" id="ARBA00022694"/>
    </source>
</evidence>
<feature type="binding site" evidence="17">
    <location>
        <position position="14"/>
    </location>
    <ligand>
        <name>[4Fe-4S] cluster</name>
        <dbReference type="ChEBI" id="CHEBI:49883"/>
    </ligand>
</feature>
<comment type="function">
    <text evidence="1 17">Catalyzes the conversion of epoxyqueuosine (oQ) to queuosine (Q), which is a hypermodified base found in the wobble positions of tRNA(Asp), tRNA(Asn), tRNA(His) and tRNA(Tyr).</text>
</comment>
<feature type="disulfide bond" description="Redox-active" evidence="17">
    <location>
        <begin position="169"/>
        <end position="171"/>
    </location>
</feature>
<keyword evidence="10 17" id="KW-0560">Oxidoreductase</keyword>
<evidence type="ECO:0000256" key="5">
    <source>
        <dbReference type="ARBA" id="ARBA00016895"/>
    </source>
</evidence>
<keyword evidence="6 17" id="KW-0004">4Fe-4S</keyword>
<comment type="caution">
    <text evidence="18">The sequence shown here is derived from an EMBL/GenBank/DDBJ whole genome shotgun (WGS) entry which is preliminary data.</text>
</comment>
<evidence type="ECO:0000256" key="9">
    <source>
        <dbReference type="ARBA" id="ARBA00022785"/>
    </source>
</evidence>
<comment type="catalytic activity">
    <reaction evidence="16 17">
        <text>epoxyqueuosine(34) in tRNA + AH2 = queuosine(34) in tRNA + A + H2O</text>
        <dbReference type="Rhea" id="RHEA:32159"/>
        <dbReference type="Rhea" id="RHEA-COMP:18571"/>
        <dbReference type="Rhea" id="RHEA-COMP:18582"/>
        <dbReference type="ChEBI" id="CHEBI:13193"/>
        <dbReference type="ChEBI" id="CHEBI:15377"/>
        <dbReference type="ChEBI" id="CHEBI:17499"/>
        <dbReference type="ChEBI" id="CHEBI:194431"/>
        <dbReference type="ChEBI" id="CHEBI:194443"/>
        <dbReference type="EC" id="1.17.99.6"/>
    </reaction>
</comment>
<keyword evidence="14 17" id="KW-0676">Redox-active center</keyword>
<keyword evidence="9 17" id="KW-0671">Queuosine biosynthesis</keyword>
<evidence type="ECO:0000256" key="11">
    <source>
        <dbReference type="ARBA" id="ARBA00023004"/>
    </source>
</evidence>
<comment type="pathway">
    <text evidence="2 17">tRNA modification; tRNA-queuosine biosynthesis.</text>
</comment>
<evidence type="ECO:0000256" key="12">
    <source>
        <dbReference type="ARBA" id="ARBA00023014"/>
    </source>
</evidence>
<evidence type="ECO:0000256" key="4">
    <source>
        <dbReference type="ARBA" id="ARBA00012622"/>
    </source>
</evidence>
<comment type="similarity">
    <text evidence="3 17">Belongs to the QueH family.</text>
</comment>
<evidence type="ECO:0000256" key="6">
    <source>
        <dbReference type="ARBA" id="ARBA00022485"/>
    </source>
</evidence>
<dbReference type="Proteomes" id="UP000824160">
    <property type="component" value="Unassembled WGS sequence"/>
</dbReference>
<evidence type="ECO:0000256" key="17">
    <source>
        <dbReference type="HAMAP-Rule" id="MF_02089"/>
    </source>
</evidence>
<keyword evidence="11 17" id="KW-0408">Iron</keyword>
<evidence type="ECO:0000256" key="1">
    <source>
        <dbReference type="ARBA" id="ARBA00002268"/>
    </source>
</evidence>
<name>A0A9D1KRH1_9FIRM</name>
<dbReference type="PANTHER" id="PTHR36701:SF1">
    <property type="entry name" value="EPOXYQUEUOSINE REDUCTASE QUEH"/>
    <property type="match status" value="1"/>
</dbReference>
<evidence type="ECO:0000256" key="14">
    <source>
        <dbReference type="ARBA" id="ARBA00023284"/>
    </source>
</evidence>
<dbReference type="EC" id="1.17.99.6" evidence="4 17"/>
<keyword evidence="8 17" id="KW-0479">Metal-binding</keyword>
<evidence type="ECO:0000256" key="8">
    <source>
        <dbReference type="ARBA" id="ARBA00022723"/>
    </source>
</evidence>
<keyword evidence="12 17" id="KW-0411">Iron-sulfur</keyword>
<evidence type="ECO:0000313" key="19">
    <source>
        <dbReference type="Proteomes" id="UP000824160"/>
    </source>
</evidence>
<evidence type="ECO:0000256" key="13">
    <source>
        <dbReference type="ARBA" id="ARBA00023157"/>
    </source>
</evidence>
<sequence>MEKIAKQKVLLHCCCAPCSLSCIDPLREEGIEPVAFWYNPNIHPWKEYQARRDCLLTYAPTIGMEVLVKEDYGLREFVQHVADNIDGRCTWCYEHRLEETARFAAENGFESFTTTLLASVYQRHDLIATAAERFAKQYGVQFLYRDFRPNFRAGNQRARELGFYMQKYCGCVFSEEDRYQKQILRDREKFSAAVTE</sequence>
<feature type="binding site" evidence="17">
    <location>
        <position position="92"/>
    </location>
    <ligand>
        <name>[4Fe-4S] cluster</name>
        <dbReference type="ChEBI" id="CHEBI:49883"/>
    </ligand>
</feature>
<keyword evidence="7 17" id="KW-0819">tRNA processing</keyword>
<dbReference type="GO" id="GO:0052693">
    <property type="term" value="F:epoxyqueuosine reductase activity"/>
    <property type="evidence" value="ECO:0007669"/>
    <property type="project" value="UniProtKB-UniRule"/>
</dbReference>
<dbReference type="InterPro" id="IPR003828">
    <property type="entry name" value="QueH"/>
</dbReference>
<feature type="binding site" evidence="17">
    <location>
        <position position="89"/>
    </location>
    <ligand>
        <name>[4Fe-4S] cluster</name>
        <dbReference type="ChEBI" id="CHEBI:49883"/>
    </ligand>
</feature>
<dbReference type="GO" id="GO:0008616">
    <property type="term" value="P:tRNA queuosine(34) biosynthetic process"/>
    <property type="evidence" value="ECO:0007669"/>
    <property type="project" value="UniProtKB-UniRule"/>
</dbReference>
<organism evidence="18 19">
    <name type="scientific">Candidatus Faecivivens stercoripullorum</name>
    <dbReference type="NCBI Taxonomy" id="2840805"/>
    <lineage>
        <taxon>Bacteria</taxon>
        <taxon>Bacillati</taxon>
        <taxon>Bacillota</taxon>
        <taxon>Clostridia</taxon>
        <taxon>Eubacteriales</taxon>
        <taxon>Oscillospiraceae</taxon>
        <taxon>Oscillospiraceae incertae sedis</taxon>
        <taxon>Candidatus Faecivivens</taxon>
    </lineage>
</organism>
<dbReference type="GO" id="GO:0051539">
    <property type="term" value="F:4 iron, 4 sulfur cluster binding"/>
    <property type="evidence" value="ECO:0007669"/>
    <property type="project" value="UniProtKB-UniRule"/>
</dbReference>
<keyword evidence="13 17" id="KW-1015">Disulfide bond</keyword>
<feature type="binding site" evidence="17">
    <location>
        <position position="15"/>
    </location>
    <ligand>
        <name>[4Fe-4S] cluster</name>
        <dbReference type="ChEBI" id="CHEBI:49883"/>
    </ligand>
</feature>
<evidence type="ECO:0000256" key="3">
    <source>
        <dbReference type="ARBA" id="ARBA00008207"/>
    </source>
</evidence>
<dbReference type="AlphaFoldDB" id="A0A9D1KRH1"/>
<dbReference type="GO" id="GO:0046872">
    <property type="term" value="F:metal ion binding"/>
    <property type="evidence" value="ECO:0007669"/>
    <property type="project" value="UniProtKB-KW"/>
</dbReference>
<reference evidence="18" key="1">
    <citation type="submission" date="2020-10" db="EMBL/GenBank/DDBJ databases">
        <authorList>
            <person name="Gilroy R."/>
        </authorList>
    </citation>
    <scope>NUCLEOTIDE SEQUENCE</scope>
    <source>
        <strain evidence="18">ChiBcec7-5410</strain>
    </source>
</reference>
<reference evidence="18" key="2">
    <citation type="journal article" date="2021" name="PeerJ">
        <title>Extensive microbial diversity within the chicken gut microbiome revealed by metagenomics and culture.</title>
        <authorList>
            <person name="Gilroy R."/>
            <person name="Ravi A."/>
            <person name="Getino M."/>
            <person name="Pursley I."/>
            <person name="Horton D.L."/>
            <person name="Alikhan N.F."/>
            <person name="Baker D."/>
            <person name="Gharbi K."/>
            <person name="Hall N."/>
            <person name="Watson M."/>
            <person name="Adriaenssens E.M."/>
            <person name="Foster-Nyarko E."/>
            <person name="Jarju S."/>
            <person name="Secka A."/>
            <person name="Antonio M."/>
            <person name="Oren A."/>
            <person name="Chaudhuri R.R."/>
            <person name="La Ragione R."/>
            <person name="Hildebrand F."/>
            <person name="Pallen M.J."/>
        </authorList>
    </citation>
    <scope>NUCLEOTIDE SEQUENCE</scope>
    <source>
        <strain evidence="18">ChiBcec7-5410</strain>
    </source>
</reference>
<dbReference type="PANTHER" id="PTHR36701">
    <property type="entry name" value="EPOXYQUEUOSINE REDUCTASE QUEH"/>
    <property type="match status" value="1"/>
</dbReference>
<dbReference type="EMBL" id="DVLW01000213">
    <property type="protein sequence ID" value="HIT95068.1"/>
    <property type="molecule type" value="Genomic_DNA"/>
</dbReference>
<evidence type="ECO:0000256" key="16">
    <source>
        <dbReference type="ARBA" id="ARBA00047415"/>
    </source>
</evidence>
<evidence type="ECO:0000256" key="2">
    <source>
        <dbReference type="ARBA" id="ARBA00004691"/>
    </source>
</evidence>
<dbReference type="Pfam" id="PF02677">
    <property type="entry name" value="QueH"/>
    <property type="match status" value="1"/>
</dbReference>
<proteinExistence type="inferred from homology"/>
<evidence type="ECO:0000256" key="10">
    <source>
        <dbReference type="ARBA" id="ARBA00023002"/>
    </source>
</evidence>
<evidence type="ECO:0000313" key="18">
    <source>
        <dbReference type="EMBL" id="HIT95068.1"/>
    </source>
</evidence>
<protein>
    <recommendedName>
        <fullName evidence="5 17">Epoxyqueuosine reductase QueH</fullName>
        <ecNumber evidence="4 17">1.17.99.6</ecNumber>
    </recommendedName>
    <alternativeName>
        <fullName evidence="15 17">Queuosine biosynthesis protein QueH</fullName>
    </alternativeName>
</protein>
<evidence type="ECO:0000256" key="15">
    <source>
        <dbReference type="ARBA" id="ARBA00031446"/>
    </source>
</evidence>
<dbReference type="HAMAP" id="MF_02089">
    <property type="entry name" value="QueH"/>
    <property type="match status" value="1"/>
</dbReference>